<keyword evidence="5" id="KW-1185">Reference proteome</keyword>
<dbReference type="Proteomes" id="UP000694920">
    <property type="component" value="Unplaced"/>
</dbReference>
<comment type="similarity">
    <text evidence="2">Belongs to the peptidase M13 family.</text>
</comment>
<dbReference type="GO" id="GO:0016485">
    <property type="term" value="P:protein processing"/>
    <property type="evidence" value="ECO:0007669"/>
    <property type="project" value="TreeGrafter"/>
</dbReference>
<dbReference type="Pfam" id="PF05649">
    <property type="entry name" value="Peptidase_M13_N"/>
    <property type="match status" value="1"/>
</dbReference>
<accession>A0AAJ7BNK8</accession>
<proteinExistence type="inferred from homology"/>
<dbReference type="GeneID" id="107265532"/>
<evidence type="ECO:0000256" key="2">
    <source>
        <dbReference type="ARBA" id="ARBA00007357"/>
    </source>
</evidence>
<protein>
    <submittedName>
        <fullName evidence="6">Neprilysin-2</fullName>
    </submittedName>
</protein>
<dbReference type="InterPro" id="IPR008753">
    <property type="entry name" value="Peptidase_M13_N"/>
</dbReference>
<dbReference type="SUPFAM" id="SSF55486">
    <property type="entry name" value="Metalloproteases ('zincins'), catalytic domain"/>
    <property type="match status" value="1"/>
</dbReference>
<dbReference type="Gene3D" id="1.10.1380.10">
    <property type="entry name" value="Neutral endopeptidase , domain2"/>
    <property type="match status" value="1"/>
</dbReference>
<dbReference type="InterPro" id="IPR024079">
    <property type="entry name" value="MetalloPept_cat_dom_sf"/>
</dbReference>
<evidence type="ECO:0000256" key="1">
    <source>
        <dbReference type="ARBA" id="ARBA00004401"/>
    </source>
</evidence>
<name>A0AAJ7BNK8_CEPCN</name>
<gene>
    <name evidence="6" type="primary">LOC107265532</name>
</gene>
<feature type="signal peptide" evidence="3">
    <location>
        <begin position="1"/>
        <end position="22"/>
    </location>
</feature>
<dbReference type="RefSeq" id="XP_015590576.1">
    <property type="nucleotide sequence ID" value="XM_015735090.2"/>
</dbReference>
<reference evidence="6" key="1">
    <citation type="submission" date="2025-08" db="UniProtKB">
        <authorList>
            <consortium name="RefSeq"/>
        </authorList>
    </citation>
    <scope>IDENTIFICATION</scope>
</reference>
<dbReference type="PROSITE" id="PS51885">
    <property type="entry name" value="NEPRILYSIN"/>
    <property type="match status" value="1"/>
</dbReference>
<evidence type="ECO:0000313" key="6">
    <source>
        <dbReference type="RefSeq" id="XP_015590576.1"/>
    </source>
</evidence>
<evidence type="ECO:0000259" key="4">
    <source>
        <dbReference type="Pfam" id="PF05649"/>
    </source>
</evidence>
<dbReference type="InterPro" id="IPR000718">
    <property type="entry name" value="Peptidase_M13"/>
</dbReference>
<evidence type="ECO:0000256" key="3">
    <source>
        <dbReference type="SAM" id="SignalP"/>
    </source>
</evidence>
<keyword evidence="3" id="KW-0732">Signal</keyword>
<sequence>MQWYRSILSIIVILIFQNFVNSEECQYAECIAEANRIKSIIDESLNPCEDFMEFSCGRLNSYYSQNSYKYPRARSSVLIQHYETLESKIIEELDEPVRPDEHRGISLAKLYWQSCKITKPAEAAYGLELVFNRLGKWPMATPDWDMDFSWINFSISARKLGFMPKMFIDVGLNLDDVDKAWSINDTLTFRVERAKFHPLVGPKTPTGMRSDDFYSTIVKRMLGNRSNIFNMDDMVKDLAGVHDFRMDIFDMNHGQKTPILEMKQVSIAELQKTYPYVNWMEYLRAMLPRKQANYLSDRNCVLIEPCFLSNIDELLKKTDKRILANHGFLVLIDEMTLYNRPLVNLILAKDTEEVEDICYKSTKLTFSRALDMIVAKFAGPITKAKVTELQTRIAHEAHQIFHRIPWMDHLTQLHAAKKSERTTFVNVYSDDIFDTNYFDRLDFTKPNAILVLFRELNIFLRDQYFLQIGRPRAMYALRRIDNQTMQAMVRTPFAASDVVVKPERITNEVYIPAGALGPGRFSTLPELDFMNYAVIGLQIALSMGLQIYEKGSFIDSNLQWREKSWWTQTTQRHWCSLKACREIAQLKPLDSLDITFGYIGAAEIAYKSFFYWKQQKMCNVTLPGLKYTTRQLFWIAAATANCDPAMKPRYNWMVANNCNFGVDFGCPVGSRMNLMNKCKMWIP</sequence>
<comment type="subcellular location">
    <subcellularLocation>
        <location evidence="1">Cell membrane</location>
        <topology evidence="1">Single-pass type II membrane protein</topology>
    </subcellularLocation>
</comment>
<dbReference type="KEGG" id="ccin:107265532"/>
<dbReference type="InterPro" id="IPR042089">
    <property type="entry name" value="Peptidase_M13_dom_2"/>
</dbReference>
<dbReference type="AlphaFoldDB" id="A0AAJ7BNK8"/>
<dbReference type="PANTHER" id="PTHR11733">
    <property type="entry name" value="ZINC METALLOPROTEASE FAMILY M13 NEPRILYSIN-RELATED"/>
    <property type="match status" value="1"/>
</dbReference>
<evidence type="ECO:0000313" key="5">
    <source>
        <dbReference type="Proteomes" id="UP000694920"/>
    </source>
</evidence>
<dbReference type="GO" id="GO:0005886">
    <property type="term" value="C:plasma membrane"/>
    <property type="evidence" value="ECO:0007669"/>
    <property type="project" value="UniProtKB-SubCell"/>
</dbReference>
<organism evidence="5 6">
    <name type="scientific">Cephus cinctus</name>
    <name type="common">Wheat stem sawfly</name>
    <dbReference type="NCBI Taxonomy" id="211228"/>
    <lineage>
        <taxon>Eukaryota</taxon>
        <taxon>Metazoa</taxon>
        <taxon>Ecdysozoa</taxon>
        <taxon>Arthropoda</taxon>
        <taxon>Hexapoda</taxon>
        <taxon>Insecta</taxon>
        <taxon>Pterygota</taxon>
        <taxon>Neoptera</taxon>
        <taxon>Endopterygota</taxon>
        <taxon>Hymenoptera</taxon>
        <taxon>Cephoidea</taxon>
        <taxon>Cephidae</taxon>
        <taxon>Cephus</taxon>
    </lineage>
</organism>
<dbReference type="GO" id="GO:0004222">
    <property type="term" value="F:metalloendopeptidase activity"/>
    <property type="evidence" value="ECO:0007669"/>
    <property type="project" value="InterPro"/>
</dbReference>
<feature type="domain" description="Peptidase M13 N-terminal" evidence="4">
    <location>
        <begin position="47"/>
        <end position="422"/>
    </location>
</feature>
<dbReference type="Gene3D" id="3.40.390.10">
    <property type="entry name" value="Collagenase (Catalytic Domain)"/>
    <property type="match status" value="1"/>
</dbReference>
<dbReference type="PANTHER" id="PTHR11733:SF167">
    <property type="entry name" value="FI17812P1-RELATED"/>
    <property type="match status" value="1"/>
</dbReference>
<feature type="chain" id="PRO_5042490659" evidence="3">
    <location>
        <begin position="23"/>
        <end position="683"/>
    </location>
</feature>